<feature type="domain" description="Glycosyltransferase subfamily 4-like N-terminal" evidence="2">
    <location>
        <begin position="14"/>
        <end position="178"/>
    </location>
</feature>
<organism evidence="3 4">
    <name type="scientific">Exobacillus caeni</name>
    <dbReference type="NCBI Taxonomy" id="2574798"/>
    <lineage>
        <taxon>Bacteria</taxon>
        <taxon>Bacillati</taxon>
        <taxon>Bacillota</taxon>
        <taxon>Bacilli</taxon>
        <taxon>Bacillales</taxon>
        <taxon>Guptibacillaceae</taxon>
        <taxon>Exobacillus</taxon>
    </lineage>
</organism>
<evidence type="ECO:0000313" key="4">
    <source>
        <dbReference type="Proteomes" id="UP000308230"/>
    </source>
</evidence>
<evidence type="ECO:0000259" key="1">
    <source>
        <dbReference type="Pfam" id="PF00534"/>
    </source>
</evidence>
<dbReference type="Pfam" id="PF00534">
    <property type="entry name" value="Glycos_transf_1"/>
    <property type="match status" value="1"/>
</dbReference>
<evidence type="ECO:0000259" key="2">
    <source>
        <dbReference type="Pfam" id="PF13439"/>
    </source>
</evidence>
<dbReference type="InterPro" id="IPR001296">
    <property type="entry name" value="Glyco_trans_1"/>
</dbReference>
<name>A0A5R9F943_9BACL</name>
<dbReference type="PANTHER" id="PTHR45947:SF3">
    <property type="entry name" value="SULFOQUINOVOSYL TRANSFERASE SQD2"/>
    <property type="match status" value="1"/>
</dbReference>
<dbReference type="GO" id="GO:0016758">
    <property type="term" value="F:hexosyltransferase activity"/>
    <property type="evidence" value="ECO:0007669"/>
    <property type="project" value="TreeGrafter"/>
</dbReference>
<dbReference type="Proteomes" id="UP000308230">
    <property type="component" value="Unassembled WGS sequence"/>
</dbReference>
<comment type="caution">
    <text evidence="3">The sequence shown here is derived from an EMBL/GenBank/DDBJ whole genome shotgun (WGS) entry which is preliminary data.</text>
</comment>
<dbReference type="OrthoDB" id="9802525at2"/>
<dbReference type="PANTHER" id="PTHR45947">
    <property type="entry name" value="SULFOQUINOVOSYL TRANSFERASE SQD2"/>
    <property type="match status" value="1"/>
</dbReference>
<dbReference type="EMBL" id="SWLG01000001">
    <property type="protein sequence ID" value="TLS39029.1"/>
    <property type="molecule type" value="Genomic_DNA"/>
</dbReference>
<accession>A0A5R9F943</accession>
<feature type="domain" description="Glycosyl transferase family 1" evidence="1">
    <location>
        <begin position="188"/>
        <end position="348"/>
    </location>
</feature>
<dbReference type="SUPFAM" id="SSF53756">
    <property type="entry name" value="UDP-Glycosyltransferase/glycogen phosphorylase"/>
    <property type="match status" value="1"/>
</dbReference>
<dbReference type="CDD" id="cd03814">
    <property type="entry name" value="GT4-like"/>
    <property type="match status" value="1"/>
</dbReference>
<dbReference type="InterPro" id="IPR050194">
    <property type="entry name" value="Glycosyltransferase_grp1"/>
</dbReference>
<keyword evidence="3" id="KW-0808">Transferase</keyword>
<gene>
    <name evidence="3" type="ORF">FCL54_01590</name>
</gene>
<dbReference type="Gene3D" id="3.40.50.2000">
    <property type="entry name" value="Glycogen Phosphorylase B"/>
    <property type="match status" value="2"/>
</dbReference>
<reference evidence="3 4" key="1">
    <citation type="submission" date="2019-04" db="EMBL/GenBank/DDBJ databases">
        <title>Bacillus caeni sp. nov., a bacterium isolated from mangrove sediment.</title>
        <authorList>
            <person name="Huang H."/>
            <person name="Mo K."/>
            <person name="Hu Y."/>
        </authorList>
    </citation>
    <scope>NUCLEOTIDE SEQUENCE [LARGE SCALE GENOMIC DNA]</scope>
    <source>
        <strain evidence="3 4">HB172195</strain>
    </source>
</reference>
<protein>
    <submittedName>
        <fullName evidence="3">Glycosyltransferase family 1 protein</fullName>
    </submittedName>
</protein>
<dbReference type="Pfam" id="PF13439">
    <property type="entry name" value="Glyco_transf_4"/>
    <property type="match status" value="1"/>
</dbReference>
<dbReference type="InterPro" id="IPR028098">
    <property type="entry name" value="Glyco_trans_4-like_N"/>
</dbReference>
<dbReference type="AlphaFoldDB" id="A0A5R9F943"/>
<proteinExistence type="predicted"/>
<dbReference type="RefSeq" id="WP_138122470.1">
    <property type="nucleotide sequence ID" value="NZ_SWLG01000001.1"/>
</dbReference>
<sequence>MKLALFTDTYLPQVNGVSRTLSRLAAYLDRQQIDYQLFAPDGNDEDLFGSNVYRFASLKFFLYPECRIALPKLGTIQKQLKGFQPDLLHIATPFNIGLSGLHYGKKLDIPMVGSYHTNFDEYLSHYRLEFLSPFIWRYMLWFHQPFHTVFVPSRSTQSHLYEKGFQEVSLWKRGVDCTLFHPQKKSAIIREKYGIKEKNILLFVSRIAPEKNLDTLIKIMERLPQDIKEQTHWIIVGDGPSLPVLKNKVPANVTFLGYLQGEDLAEIYASSDLFVFPSATETFGNVVLEALASGTPVIGARAGGVQEIISHNNSGILCDPWDPEQYVSGIVELLEKKGKRKMMEYNARCYALTQSWDTIFSELINHYELVLYKNRVAQFA</sequence>
<evidence type="ECO:0000313" key="3">
    <source>
        <dbReference type="EMBL" id="TLS39029.1"/>
    </source>
</evidence>
<keyword evidence="4" id="KW-1185">Reference proteome</keyword>